<dbReference type="InParanoid" id="D8PQ03"/>
<dbReference type="EMBL" id="GL377302">
    <property type="protein sequence ID" value="EFJ01661.1"/>
    <property type="molecule type" value="Genomic_DNA"/>
</dbReference>
<feature type="domain" description="VTT" evidence="7">
    <location>
        <begin position="189"/>
        <end position="256"/>
    </location>
</feature>
<evidence type="ECO:0000256" key="4">
    <source>
        <dbReference type="ARBA" id="ARBA00022989"/>
    </source>
</evidence>
<evidence type="ECO:0000256" key="3">
    <source>
        <dbReference type="ARBA" id="ARBA00022729"/>
    </source>
</evidence>
<reference evidence="8 9" key="1">
    <citation type="journal article" date="2010" name="Nat. Biotechnol.">
        <title>Genome sequence of the model mushroom Schizophyllum commune.</title>
        <authorList>
            <person name="Ohm R.A."/>
            <person name="de Jong J.F."/>
            <person name="Lugones L.G."/>
            <person name="Aerts A."/>
            <person name="Kothe E."/>
            <person name="Stajich J.E."/>
            <person name="de Vries R.P."/>
            <person name="Record E."/>
            <person name="Levasseur A."/>
            <person name="Baker S.E."/>
            <person name="Bartholomew K.A."/>
            <person name="Coutinho P.M."/>
            <person name="Erdmann S."/>
            <person name="Fowler T.J."/>
            <person name="Gathman A.C."/>
            <person name="Lombard V."/>
            <person name="Henrissat B."/>
            <person name="Knabe N."/>
            <person name="Kuees U."/>
            <person name="Lilly W.W."/>
            <person name="Lindquist E."/>
            <person name="Lucas S."/>
            <person name="Magnuson J.K."/>
            <person name="Piumi F."/>
            <person name="Raudaskoski M."/>
            <person name="Salamov A."/>
            <person name="Schmutz J."/>
            <person name="Schwarze F.W.M.R."/>
            <person name="vanKuyk P.A."/>
            <person name="Horton J.S."/>
            <person name="Grigoriev I.V."/>
            <person name="Woesten H.A.B."/>
        </authorList>
    </citation>
    <scope>NUCLEOTIDE SEQUENCE [LARGE SCALE GENOMIC DNA]</scope>
    <source>
        <strain evidence="9">H4-8 / FGSC 9210</strain>
    </source>
</reference>
<dbReference type="InterPro" id="IPR045014">
    <property type="entry name" value="TM41A/B"/>
</dbReference>
<evidence type="ECO:0000256" key="2">
    <source>
        <dbReference type="ARBA" id="ARBA00022692"/>
    </source>
</evidence>
<name>D8PQ03_SCHCM</name>
<dbReference type="STRING" id="578458.D8PQ03"/>
<dbReference type="PANTHER" id="PTHR43220">
    <property type="match status" value="1"/>
</dbReference>
<dbReference type="AlphaFoldDB" id="D8PQ03"/>
<feature type="transmembrane region" description="Helical" evidence="6">
    <location>
        <begin position="80"/>
        <end position="99"/>
    </location>
</feature>
<dbReference type="KEGG" id="scm:SCHCO_02497780"/>
<dbReference type="PANTHER" id="PTHR43220:SF21">
    <property type="entry name" value="TRANSMEMBRANE PROTEIN 41A"/>
    <property type="match status" value="1"/>
</dbReference>
<dbReference type="GO" id="GO:0016020">
    <property type="term" value="C:membrane"/>
    <property type="evidence" value="ECO:0007669"/>
    <property type="project" value="UniProtKB-SubCell"/>
</dbReference>
<comment type="subcellular location">
    <subcellularLocation>
        <location evidence="1">Membrane</location>
        <topology evidence="1">Multi-pass membrane protein</topology>
    </subcellularLocation>
</comment>
<evidence type="ECO:0000256" key="6">
    <source>
        <dbReference type="SAM" id="Phobius"/>
    </source>
</evidence>
<proteinExistence type="predicted"/>
<dbReference type="Proteomes" id="UP000007431">
    <property type="component" value="Unassembled WGS sequence"/>
</dbReference>
<dbReference type="RefSeq" id="XP_003036563.1">
    <property type="nucleotide sequence ID" value="XM_003036517.1"/>
</dbReference>
<evidence type="ECO:0000313" key="8">
    <source>
        <dbReference type="EMBL" id="EFJ01661.1"/>
    </source>
</evidence>
<feature type="transmembrane region" description="Helical" evidence="6">
    <location>
        <begin position="105"/>
        <end position="125"/>
    </location>
</feature>
<evidence type="ECO:0000313" key="9">
    <source>
        <dbReference type="Proteomes" id="UP000007431"/>
    </source>
</evidence>
<feature type="transmembrane region" description="Helical" evidence="6">
    <location>
        <begin position="6"/>
        <end position="32"/>
    </location>
</feature>
<evidence type="ECO:0000259" key="7">
    <source>
        <dbReference type="Pfam" id="PF09335"/>
    </source>
</evidence>
<dbReference type="Pfam" id="PF09335">
    <property type="entry name" value="VTT_dom"/>
    <property type="match status" value="1"/>
</dbReference>
<keyword evidence="9" id="KW-1185">Reference proteome</keyword>
<gene>
    <name evidence="8" type="ORF">SCHCODRAFT_230539</name>
</gene>
<evidence type="ECO:0000256" key="5">
    <source>
        <dbReference type="ARBA" id="ARBA00023136"/>
    </source>
</evidence>
<dbReference type="VEuPathDB" id="FungiDB:SCHCODRAFT_02497780"/>
<dbReference type="InterPro" id="IPR032816">
    <property type="entry name" value="VTT_dom"/>
</dbReference>
<dbReference type="OMA" id="DPAYDEM"/>
<keyword evidence="2 6" id="KW-0812">Transmembrane</keyword>
<dbReference type="OrthoDB" id="3364966at2759"/>
<evidence type="ECO:0000256" key="1">
    <source>
        <dbReference type="ARBA" id="ARBA00004141"/>
    </source>
</evidence>
<dbReference type="HOGENOM" id="CLU_053018_0_0_1"/>
<keyword evidence="4 6" id="KW-1133">Transmembrane helix</keyword>
<keyword evidence="5 6" id="KW-0472">Membrane</keyword>
<sequence>MHSPILIVMLLFPLSSILVVVAVSTLPITLVWPRTLQDLAQLGRDLHAYSQSGPGELAHVLGVLSATAVWKHAWSIPGSVIWNVLAGALFSPLLATILLTLLTTLGSLCSTLLATPLAPILTYLFPRALDLVRNALGDQSAPLDEKRPNVIAPALTRADSATDISYPPVPPVSVTPPSRTASPANEVFEEKQLEAAQVENTTPTWIRLAILRLIGIVPWSGINIACGVCGVSLWDCMLGNLVGTLPWTAVTCQVGDILQTFATNPREEGMTISSLLASREIIVKLILLSVLSLAPILGRDRLKAWASGETTQGVTESTSNTASLVPSVMSTPMLAYAIPSFVSNGIPSFAQPDQGRQPGEREWQWRRWFRTLKPVQRARDWISQDDVQGWRRTLRDRLGQQPTQRQVDAQELRTLVDEKRRIEGWD</sequence>
<dbReference type="eggNOG" id="ENOG502SRMR">
    <property type="taxonomic scope" value="Eukaryota"/>
</dbReference>
<accession>D8PQ03</accession>
<organism evidence="9">
    <name type="scientific">Schizophyllum commune (strain H4-8 / FGSC 9210)</name>
    <name type="common">Split gill fungus</name>
    <dbReference type="NCBI Taxonomy" id="578458"/>
    <lineage>
        <taxon>Eukaryota</taxon>
        <taxon>Fungi</taxon>
        <taxon>Dikarya</taxon>
        <taxon>Basidiomycota</taxon>
        <taxon>Agaricomycotina</taxon>
        <taxon>Agaricomycetes</taxon>
        <taxon>Agaricomycetidae</taxon>
        <taxon>Agaricales</taxon>
        <taxon>Schizophyllaceae</taxon>
        <taxon>Schizophyllum</taxon>
    </lineage>
</organism>
<protein>
    <recommendedName>
        <fullName evidence="7">VTT domain-containing protein</fullName>
    </recommendedName>
</protein>
<dbReference type="GeneID" id="9587834"/>
<keyword evidence="3" id="KW-0732">Signal</keyword>